<evidence type="ECO:0000313" key="1">
    <source>
        <dbReference type="EMBL" id="KAH1130464.1"/>
    </source>
</evidence>
<comment type="caution">
    <text evidence="1">The sequence shown here is derived from an EMBL/GenBank/DDBJ whole genome shotgun (WGS) entry which is preliminary data.</text>
</comment>
<name>A0A9D3WJX0_9ROSI</name>
<sequence length="58" mass="6533">MGGFGFYRALAAKQFSSDELHKSVETSARYDLRVSRWTVGIGITVVLLIKPNMWVSIE</sequence>
<dbReference type="Proteomes" id="UP000828251">
    <property type="component" value="Unassembled WGS sequence"/>
</dbReference>
<evidence type="ECO:0000313" key="2">
    <source>
        <dbReference type="Proteomes" id="UP000828251"/>
    </source>
</evidence>
<keyword evidence="2" id="KW-1185">Reference proteome</keyword>
<organism evidence="1 2">
    <name type="scientific">Gossypium stocksii</name>
    <dbReference type="NCBI Taxonomy" id="47602"/>
    <lineage>
        <taxon>Eukaryota</taxon>
        <taxon>Viridiplantae</taxon>
        <taxon>Streptophyta</taxon>
        <taxon>Embryophyta</taxon>
        <taxon>Tracheophyta</taxon>
        <taxon>Spermatophyta</taxon>
        <taxon>Magnoliopsida</taxon>
        <taxon>eudicotyledons</taxon>
        <taxon>Gunneridae</taxon>
        <taxon>Pentapetalae</taxon>
        <taxon>rosids</taxon>
        <taxon>malvids</taxon>
        <taxon>Malvales</taxon>
        <taxon>Malvaceae</taxon>
        <taxon>Malvoideae</taxon>
        <taxon>Gossypium</taxon>
    </lineage>
</organism>
<protein>
    <submittedName>
        <fullName evidence="1">Uncharacterized protein</fullName>
    </submittedName>
</protein>
<dbReference type="AlphaFoldDB" id="A0A9D3WJX0"/>
<dbReference type="EMBL" id="JAIQCV010000001">
    <property type="protein sequence ID" value="KAH1130464.1"/>
    <property type="molecule type" value="Genomic_DNA"/>
</dbReference>
<proteinExistence type="predicted"/>
<accession>A0A9D3WJX0</accession>
<gene>
    <name evidence="1" type="ORF">J1N35_001842</name>
</gene>
<reference evidence="1 2" key="1">
    <citation type="journal article" date="2021" name="Plant Biotechnol. J.">
        <title>Multi-omics assisted identification of the key and species-specific regulatory components of drought-tolerant mechanisms in Gossypium stocksii.</title>
        <authorList>
            <person name="Yu D."/>
            <person name="Ke L."/>
            <person name="Zhang D."/>
            <person name="Wu Y."/>
            <person name="Sun Y."/>
            <person name="Mei J."/>
            <person name="Sun J."/>
            <person name="Sun Y."/>
        </authorList>
    </citation>
    <scope>NUCLEOTIDE SEQUENCE [LARGE SCALE GENOMIC DNA]</scope>
    <source>
        <strain evidence="2">cv. E1</strain>
        <tissue evidence="1">Leaf</tissue>
    </source>
</reference>